<protein>
    <recommendedName>
        <fullName evidence="3">Antifreeze protein</fullName>
    </recommendedName>
</protein>
<evidence type="ECO:0000313" key="2">
    <source>
        <dbReference type="Proteomes" id="UP000477911"/>
    </source>
</evidence>
<comment type="caution">
    <text evidence="1">The sequence shown here is derived from an EMBL/GenBank/DDBJ whole genome shotgun (WGS) entry which is preliminary data.</text>
</comment>
<dbReference type="RefSeq" id="WP_160894808.1">
    <property type="nucleotide sequence ID" value="NZ_WUMU01000014.1"/>
</dbReference>
<gene>
    <name evidence="1" type="ORF">GR170_12580</name>
</gene>
<proteinExistence type="predicted"/>
<evidence type="ECO:0008006" key="3">
    <source>
        <dbReference type="Google" id="ProtNLM"/>
    </source>
</evidence>
<dbReference type="EMBL" id="WUMU01000014">
    <property type="protein sequence ID" value="MXN18677.1"/>
    <property type="molecule type" value="Genomic_DNA"/>
</dbReference>
<keyword evidence="2" id="KW-1185">Reference proteome</keyword>
<name>A0A6L7G563_9RHOB</name>
<organism evidence="1 2">
    <name type="scientific">Pseudooceanicola albus</name>
    <dbReference type="NCBI Taxonomy" id="2692189"/>
    <lineage>
        <taxon>Bacteria</taxon>
        <taxon>Pseudomonadati</taxon>
        <taxon>Pseudomonadota</taxon>
        <taxon>Alphaproteobacteria</taxon>
        <taxon>Rhodobacterales</taxon>
        <taxon>Paracoccaceae</taxon>
        <taxon>Pseudooceanicola</taxon>
    </lineage>
</organism>
<sequence>MYGSFYKTLAQWQAATLSTYQMTISAASVIQMRVMQMSTGTMKPEEAARMVLEKPPVFLHATEMSARALFSNKGLAAAALAGIAPIRKATRANARRLSARPPRPLRRRG</sequence>
<evidence type="ECO:0000313" key="1">
    <source>
        <dbReference type="EMBL" id="MXN18677.1"/>
    </source>
</evidence>
<reference evidence="1 2" key="1">
    <citation type="submission" date="2019-12" db="EMBL/GenBank/DDBJ databases">
        <authorList>
            <person name="Li M."/>
        </authorList>
    </citation>
    <scope>NUCLEOTIDE SEQUENCE [LARGE SCALE GENOMIC DNA]</scope>
    <source>
        <strain evidence="1 2">GBMRC 2024</strain>
    </source>
</reference>
<dbReference type="Proteomes" id="UP000477911">
    <property type="component" value="Unassembled WGS sequence"/>
</dbReference>
<accession>A0A6L7G563</accession>
<dbReference type="AlphaFoldDB" id="A0A6L7G563"/>